<sequence>MLKMGWLVFNLFFLCFLGLTGAGQETIQLLNLCDASPEVLQAMSQSGHPLAVSVSAEDLNGVSSSVLMAESWLRTHVLAHFPATNITTIVVGNALLCQNVRDRNWGMVLPSLKNIYYSLTRWGLDREIKVSAAFSSNCFESDSALSAHDLAEKVTKPLIQFLYSINSTYSIKLPPNISPSSVETVRLVSSSSELLQNLGSVVLNKINVMVTDPKQDVPKNRKLSTIESKIVNSYPAIPSLPESSQPPLHSSVGSSVPSNVAKNPHPPLSFPRASPPPLSYPLSAPAPMDFPFAPEQPPLTGPSTAPYGYSLPPCNPANTISPAPMAGIVQELWCVAKPSVPAETLQEAMDYACGDGGADCTGIMPHGSCFYPDTVVAHASYAFNSYFQKTKRNGVLATLEGLPCSSLLTQVFFTAALFSARHSNGSWVCFGRTRNGRLVHILHNPAVLYIECFYRPGDHSQEFQQAACFAIAVNNSPDILIVLPTSYWTVDSLTVPDGTSSFAL</sequence>
<evidence type="ECO:0000256" key="3">
    <source>
        <dbReference type="ARBA" id="ARBA00012780"/>
    </source>
</evidence>
<evidence type="ECO:0000256" key="10">
    <source>
        <dbReference type="RuleBase" id="RU004335"/>
    </source>
</evidence>
<evidence type="ECO:0000256" key="9">
    <source>
        <dbReference type="ARBA" id="ARBA00033417"/>
    </source>
</evidence>
<dbReference type="Gene3D" id="3.20.20.80">
    <property type="entry name" value="Glycosidases"/>
    <property type="match status" value="1"/>
</dbReference>
<dbReference type="InterPro" id="IPR044965">
    <property type="entry name" value="Glyco_hydro_17_plant"/>
</dbReference>
<gene>
    <name evidence="14" type="ORF">GH714_015610</name>
</gene>
<feature type="signal peptide" evidence="12">
    <location>
        <begin position="1"/>
        <end position="22"/>
    </location>
</feature>
<feature type="region of interest" description="Disordered" evidence="11">
    <location>
        <begin position="240"/>
        <end position="274"/>
    </location>
</feature>
<feature type="domain" description="X8" evidence="13">
    <location>
        <begin position="332"/>
        <end position="406"/>
    </location>
</feature>
<evidence type="ECO:0000256" key="12">
    <source>
        <dbReference type="SAM" id="SignalP"/>
    </source>
</evidence>
<comment type="catalytic activity">
    <reaction evidence="1">
        <text>Hydrolysis of (1-&gt;3)-beta-D-glucosidic linkages in (1-&gt;3)-beta-D-glucans.</text>
        <dbReference type="EC" id="3.2.1.39"/>
    </reaction>
</comment>
<dbReference type="EMBL" id="JAAGAX010000013">
    <property type="protein sequence ID" value="KAF2294700.1"/>
    <property type="molecule type" value="Genomic_DNA"/>
</dbReference>
<dbReference type="InterPro" id="IPR000490">
    <property type="entry name" value="Glyco_hydro_17"/>
</dbReference>
<dbReference type="Pfam" id="PF07983">
    <property type="entry name" value="X8"/>
    <property type="match status" value="1"/>
</dbReference>
<dbReference type="GO" id="GO:0005975">
    <property type="term" value="P:carbohydrate metabolic process"/>
    <property type="evidence" value="ECO:0007669"/>
    <property type="project" value="InterPro"/>
</dbReference>
<dbReference type="GO" id="GO:0042973">
    <property type="term" value="F:glucan endo-1,3-beta-D-glucosidase activity"/>
    <property type="evidence" value="ECO:0007669"/>
    <property type="project" value="UniProtKB-EC"/>
</dbReference>
<evidence type="ECO:0000256" key="4">
    <source>
        <dbReference type="ARBA" id="ARBA00022729"/>
    </source>
</evidence>
<dbReference type="SUPFAM" id="SSF51445">
    <property type="entry name" value="(Trans)glycosidases"/>
    <property type="match status" value="1"/>
</dbReference>
<evidence type="ECO:0000256" key="8">
    <source>
        <dbReference type="ARBA" id="ARBA00033335"/>
    </source>
</evidence>
<keyword evidence="15" id="KW-1185">Reference proteome</keyword>
<evidence type="ECO:0000259" key="13">
    <source>
        <dbReference type="SMART" id="SM00768"/>
    </source>
</evidence>
<feature type="compositionally biased region" description="Pro residues" evidence="11">
    <location>
        <begin position="264"/>
        <end position="274"/>
    </location>
</feature>
<comment type="similarity">
    <text evidence="2 10">Belongs to the glycosyl hydrolase 17 family.</text>
</comment>
<accession>A0A6A6L054</accession>
<evidence type="ECO:0000256" key="7">
    <source>
        <dbReference type="ARBA" id="ARBA00023295"/>
    </source>
</evidence>
<name>A0A6A6L054_HEVBR</name>
<proteinExistence type="inferred from homology"/>
<feature type="compositionally biased region" description="Polar residues" evidence="11">
    <location>
        <begin position="241"/>
        <end position="261"/>
    </location>
</feature>
<dbReference type="InterPro" id="IPR017853">
    <property type="entry name" value="GH"/>
</dbReference>
<dbReference type="PANTHER" id="PTHR32227">
    <property type="entry name" value="GLUCAN ENDO-1,3-BETA-GLUCOSIDASE BG1-RELATED-RELATED"/>
    <property type="match status" value="1"/>
</dbReference>
<comment type="caution">
    <text evidence="14">The sequence shown here is derived from an EMBL/GenBank/DDBJ whole genome shotgun (WGS) entry which is preliminary data.</text>
</comment>
<dbReference type="AlphaFoldDB" id="A0A6A6L054"/>
<dbReference type="EC" id="3.2.1.39" evidence="3"/>
<dbReference type="InterPro" id="IPR012946">
    <property type="entry name" value="X8"/>
</dbReference>
<evidence type="ECO:0000313" key="15">
    <source>
        <dbReference type="Proteomes" id="UP000467840"/>
    </source>
</evidence>
<dbReference type="Proteomes" id="UP000467840">
    <property type="component" value="Chromosome 7"/>
</dbReference>
<keyword evidence="6" id="KW-1015">Disulfide bond</keyword>
<keyword evidence="5" id="KW-0378">Hydrolase</keyword>
<organism evidence="14 15">
    <name type="scientific">Hevea brasiliensis</name>
    <name type="common">Para rubber tree</name>
    <name type="synonym">Siphonia brasiliensis</name>
    <dbReference type="NCBI Taxonomy" id="3981"/>
    <lineage>
        <taxon>Eukaryota</taxon>
        <taxon>Viridiplantae</taxon>
        <taxon>Streptophyta</taxon>
        <taxon>Embryophyta</taxon>
        <taxon>Tracheophyta</taxon>
        <taxon>Spermatophyta</taxon>
        <taxon>Magnoliopsida</taxon>
        <taxon>eudicotyledons</taxon>
        <taxon>Gunneridae</taxon>
        <taxon>Pentapetalae</taxon>
        <taxon>rosids</taxon>
        <taxon>fabids</taxon>
        <taxon>Malpighiales</taxon>
        <taxon>Euphorbiaceae</taxon>
        <taxon>Crotonoideae</taxon>
        <taxon>Micrandreae</taxon>
        <taxon>Hevea</taxon>
    </lineage>
</organism>
<dbReference type="Gene3D" id="1.20.58.1040">
    <property type="match status" value="1"/>
</dbReference>
<evidence type="ECO:0000256" key="11">
    <source>
        <dbReference type="SAM" id="MobiDB-lite"/>
    </source>
</evidence>
<dbReference type="Pfam" id="PF00332">
    <property type="entry name" value="Glyco_hydro_17"/>
    <property type="match status" value="1"/>
</dbReference>
<evidence type="ECO:0000313" key="14">
    <source>
        <dbReference type="EMBL" id="KAF2294700.1"/>
    </source>
</evidence>
<keyword evidence="4 12" id="KW-0732">Signal</keyword>
<evidence type="ECO:0000256" key="1">
    <source>
        <dbReference type="ARBA" id="ARBA00000382"/>
    </source>
</evidence>
<protein>
    <recommendedName>
        <fullName evidence="3">glucan endo-1,3-beta-D-glucosidase</fullName>
        <ecNumber evidence="3">3.2.1.39</ecNumber>
    </recommendedName>
    <alternativeName>
        <fullName evidence="8">(1-&gt;3)-beta-glucan endohydrolase</fullName>
    </alternativeName>
    <alternativeName>
        <fullName evidence="9">Beta-1,3-endoglucanase</fullName>
    </alternativeName>
</protein>
<keyword evidence="7" id="KW-0326">Glycosidase</keyword>
<reference evidence="14 15" key="1">
    <citation type="journal article" date="2020" name="Mol. Plant">
        <title>The Chromosome-Based Rubber Tree Genome Provides New Insights into Spurge Genome Evolution and Rubber Biosynthesis.</title>
        <authorList>
            <person name="Liu J."/>
            <person name="Shi C."/>
            <person name="Shi C.C."/>
            <person name="Li W."/>
            <person name="Zhang Q.J."/>
            <person name="Zhang Y."/>
            <person name="Li K."/>
            <person name="Lu H.F."/>
            <person name="Shi C."/>
            <person name="Zhu S.T."/>
            <person name="Xiao Z.Y."/>
            <person name="Nan H."/>
            <person name="Yue Y."/>
            <person name="Zhu X.G."/>
            <person name="Wu Y."/>
            <person name="Hong X.N."/>
            <person name="Fan G.Y."/>
            <person name="Tong Y."/>
            <person name="Zhang D."/>
            <person name="Mao C.L."/>
            <person name="Liu Y.L."/>
            <person name="Hao S.J."/>
            <person name="Liu W.Q."/>
            <person name="Lv M.Q."/>
            <person name="Zhang H.B."/>
            <person name="Liu Y."/>
            <person name="Hu-Tang G.R."/>
            <person name="Wang J.P."/>
            <person name="Wang J.H."/>
            <person name="Sun Y.H."/>
            <person name="Ni S.B."/>
            <person name="Chen W.B."/>
            <person name="Zhang X.C."/>
            <person name="Jiao Y.N."/>
            <person name="Eichler E.E."/>
            <person name="Li G.H."/>
            <person name="Liu X."/>
            <person name="Gao L.Z."/>
        </authorList>
    </citation>
    <scope>NUCLEOTIDE SEQUENCE [LARGE SCALE GENOMIC DNA]</scope>
    <source>
        <strain evidence="15">cv. GT1</strain>
        <tissue evidence="14">Leaf</tissue>
    </source>
</reference>
<dbReference type="SMART" id="SM00768">
    <property type="entry name" value="X8"/>
    <property type="match status" value="1"/>
</dbReference>
<feature type="chain" id="PRO_5025548063" description="glucan endo-1,3-beta-D-glucosidase" evidence="12">
    <location>
        <begin position="23"/>
        <end position="504"/>
    </location>
</feature>
<evidence type="ECO:0000256" key="5">
    <source>
        <dbReference type="ARBA" id="ARBA00022801"/>
    </source>
</evidence>
<evidence type="ECO:0000256" key="6">
    <source>
        <dbReference type="ARBA" id="ARBA00023157"/>
    </source>
</evidence>
<evidence type="ECO:0000256" key="2">
    <source>
        <dbReference type="ARBA" id="ARBA00008773"/>
    </source>
</evidence>